<organism evidence="2 3">
    <name type="scientific">Hymenobacter nitidus</name>
    <dbReference type="NCBI Taxonomy" id="2880929"/>
    <lineage>
        <taxon>Bacteria</taxon>
        <taxon>Pseudomonadati</taxon>
        <taxon>Bacteroidota</taxon>
        <taxon>Cytophagia</taxon>
        <taxon>Cytophagales</taxon>
        <taxon>Hymenobacteraceae</taxon>
        <taxon>Hymenobacter</taxon>
    </lineage>
</organism>
<proteinExistence type="predicted"/>
<name>A0ABS8ALR1_9BACT</name>
<comment type="caution">
    <text evidence="2">The sequence shown here is derived from an EMBL/GenBank/DDBJ whole genome shotgun (WGS) entry which is preliminary data.</text>
</comment>
<dbReference type="InterPro" id="IPR026444">
    <property type="entry name" value="Secre_tail"/>
</dbReference>
<sequence length="434" mass="48318">MPTFAQSTDGADEARHWHSAACAAIAPIEDNLPGVRSTTVRRPTRIASYVWSGSTGRWGSPTINNPVYNQMANVQQAVTVDSATLVPTIRTTYTYNAANLTTSLLDESWVAGAWRNTTQFLYAYDSQGRTTEYIGQGWVTNAWVTNFGYQIRYVYDAQNRVTEQTQSDWSTTTRTFQPTSRYQYSYAGTTSNYSSYVYQRWTNNAWVNSTQQNAFVYDAQGRATYYETQTWTNATTWQLASRTTSSFPAGGGSVRLTEQLVGGIWQNSTRFTEFPTPNGIGTGFSNETWTGSAWQLDSGNRFTDVFNATNDLIRRFRQNVNTTTRAWVNANKFYYSNFQSFVLATNAPALQAQTQLFPNPTTGTATLQLGGLRPQRPVQIAVFNTLGQLVQAQAVPAQAGTVSQVLDVRKLPAGVYSVRLHAAEGTVVKRLIKQ</sequence>
<feature type="domain" description="Secretion system C-terminal sorting" evidence="1">
    <location>
        <begin position="356"/>
        <end position="432"/>
    </location>
</feature>
<dbReference type="Gene3D" id="2.40.128.720">
    <property type="match status" value="2"/>
</dbReference>
<evidence type="ECO:0000313" key="3">
    <source>
        <dbReference type="Proteomes" id="UP001165297"/>
    </source>
</evidence>
<gene>
    <name evidence="2" type="ORF">LGH70_20200</name>
</gene>
<accession>A0ABS8ALR1</accession>
<dbReference type="RefSeq" id="WP_226189470.1">
    <property type="nucleotide sequence ID" value="NZ_JAJADQ010000012.1"/>
</dbReference>
<evidence type="ECO:0000313" key="2">
    <source>
        <dbReference type="EMBL" id="MCB2379929.1"/>
    </source>
</evidence>
<dbReference type="Pfam" id="PF18962">
    <property type="entry name" value="Por_Secre_tail"/>
    <property type="match status" value="1"/>
</dbReference>
<protein>
    <submittedName>
        <fullName evidence="2">T9SS type A sorting domain-containing protein</fullName>
    </submittedName>
</protein>
<dbReference type="EMBL" id="JAJADQ010000012">
    <property type="protein sequence ID" value="MCB2379929.1"/>
    <property type="molecule type" value="Genomic_DNA"/>
</dbReference>
<keyword evidence="3" id="KW-1185">Reference proteome</keyword>
<dbReference type="NCBIfam" id="TIGR04183">
    <property type="entry name" value="Por_Secre_tail"/>
    <property type="match status" value="1"/>
</dbReference>
<evidence type="ECO:0000259" key="1">
    <source>
        <dbReference type="Pfam" id="PF18962"/>
    </source>
</evidence>
<reference evidence="2" key="1">
    <citation type="submission" date="2021-10" db="EMBL/GenBank/DDBJ databases">
        <authorList>
            <person name="Dean J.D."/>
            <person name="Kim M.K."/>
            <person name="Newey C.N."/>
            <person name="Stoker T.S."/>
            <person name="Thompson D.W."/>
            <person name="Grose J.H."/>
        </authorList>
    </citation>
    <scope>NUCLEOTIDE SEQUENCE</scope>
    <source>
        <strain evidence="2">BT635</strain>
    </source>
</reference>
<dbReference type="Proteomes" id="UP001165297">
    <property type="component" value="Unassembled WGS sequence"/>
</dbReference>